<dbReference type="Gene3D" id="2.60.40.10">
    <property type="entry name" value="Immunoglobulins"/>
    <property type="match status" value="4"/>
</dbReference>
<feature type="region of interest" description="Disordered" evidence="2">
    <location>
        <begin position="51"/>
        <end position="178"/>
    </location>
</feature>
<dbReference type="EMBL" id="ALXG01000033">
    <property type="protein sequence ID" value="ETO40301.1"/>
    <property type="molecule type" value="Genomic_DNA"/>
</dbReference>
<name>W9EGB3_9LACO</name>
<sequence>MNFQNDKIHYKMYKAKGKWVYAGITTMVVTGGFLFLNQGAKVHADQANQATATQQDQSDRSTVSNDSLASTSVAAEPDSANLSVQSQATTSQAATSEATTSQTTDSIGNSTSTETSSVSASKPSEQVSNAPVESAQAAPVSQTTSSQASVASATQSEATGSQVVTSQQPQASEKSVMPSTMTLAAENGETFNANVTDPDYPAGKWQDPNSDHYTFGYLKTDGTSQPVENVVFSTNRNGDGTVYIYEFDAQNNLLNSYTLTGEKDSVTSKSNPGITYTKYSEYSVTASQAGSGRFSKDWFYDDNVISPQYSNIGFFVPKLINQKVTYIDKDTNQVVSTRDISGMSGQDYLIDGIPKEIVAQDYVVSIPDNHQGLVSSFGIPGTKWTKTFVGGKYTLVYTEVDSKGTMDVNLYDDAGNKVGQTYRIDANYQKNGDTTNYYYDTPEGPINVRSIYVPQSNDIVYYVNRLAKLVPVNKATGEPFNNGDDDVLYETDPNDRTKIVAPKIPNIPGFLALDPRDPSGKTYLKPGDPYPVAIDDPGTDTQVQYIEDQSSISGSNKTITVGDAVPTAEELGAAATDPEGNPIAVTVDTSQVNNQVPGDYPVTITSADGQTKTVTVTVVPNEQTIDGNNAKIAVGDRVPTAAELGASATDKHGNPIDVTVDTSQVNNQVPGDYPVTITSADGQTKTVTVTVVPNEQTIDGNNATITAGDRIPTASELGVSATDKFGNPIDVTVDTSQVNNQVPGDYPVTLTTADGQTKTITITVLPNKQKIDGNNATITVGDRIPTASELGVSATDKFGNPIDVTVDTSQVNNQVPGNYPVTLTTADGQTKTVIVTVLPKKNDVNRNGLIIHGNNAVINVGSRVPTASELGIYVTDQFGNPVRFTADFSQVNPLVPGTYPVIITTADGQVFTIMITVVGTTPATINSSLPVNQRLVAPTATKSASGQQHLPQTGQTNQASLWQLLGTGFITLASYLGFRKRKHS</sequence>
<protein>
    <submittedName>
        <fullName evidence="4">Putative peptidoglycan bound LPXTG protein</fullName>
    </submittedName>
</protein>
<evidence type="ECO:0000313" key="4">
    <source>
        <dbReference type="EMBL" id="ETO40301.1"/>
    </source>
</evidence>
<evidence type="ECO:0000256" key="1">
    <source>
        <dbReference type="ARBA" id="ARBA00022729"/>
    </source>
</evidence>
<feature type="compositionally biased region" description="Polar residues" evidence="2">
    <location>
        <begin position="60"/>
        <end position="73"/>
    </location>
</feature>
<keyword evidence="5" id="KW-1185">Reference proteome</keyword>
<dbReference type="InterPro" id="IPR022263">
    <property type="entry name" value="KxYKxGKxW"/>
</dbReference>
<evidence type="ECO:0000256" key="2">
    <source>
        <dbReference type="SAM" id="MobiDB-lite"/>
    </source>
</evidence>
<feature type="compositionally biased region" description="Low complexity" evidence="2">
    <location>
        <begin position="134"/>
        <end position="159"/>
    </location>
</feature>
<dbReference type="Proteomes" id="UP000019474">
    <property type="component" value="Unassembled WGS sequence"/>
</dbReference>
<accession>W9EGB3</accession>
<keyword evidence="3" id="KW-0812">Transmembrane</keyword>
<evidence type="ECO:0000256" key="3">
    <source>
        <dbReference type="SAM" id="Phobius"/>
    </source>
</evidence>
<dbReference type="AlphaFoldDB" id="W9EGB3"/>
<dbReference type="NCBIfam" id="TIGR01167">
    <property type="entry name" value="LPXTG_anchor"/>
    <property type="match status" value="1"/>
</dbReference>
<reference evidence="4 5" key="1">
    <citation type="submission" date="2012-08" db="EMBL/GenBank/DDBJ databases">
        <title>Genome sequencing of Lactobacillus florum 8D.</title>
        <authorList>
            <person name="Kim E.B."/>
            <person name="Marco M.L."/>
        </authorList>
    </citation>
    <scope>NUCLEOTIDE SEQUENCE [LARGE SCALE GENOMIC DNA]</scope>
    <source>
        <strain evidence="4 5">8D</strain>
    </source>
</reference>
<keyword evidence="3" id="KW-0472">Membrane</keyword>
<dbReference type="PATRIC" id="fig|1221538.3.peg.795"/>
<organism evidence="4 5">
    <name type="scientific">Fructilactobacillus florum 8D</name>
    <dbReference type="NCBI Taxonomy" id="1221538"/>
    <lineage>
        <taxon>Bacteria</taxon>
        <taxon>Bacillati</taxon>
        <taxon>Bacillota</taxon>
        <taxon>Bacilli</taxon>
        <taxon>Lactobacillales</taxon>
        <taxon>Lactobacillaceae</taxon>
        <taxon>Fructilactobacillus</taxon>
    </lineage>
</organism>
<dbReference type="Pfam" id="PF19258">
    <property type="entry name" value="KxYKxGKxW_sig"/>
    <property type="match status" value="1"/>
</dbReference>
<dbReference type="InterPro" id="IPR013783">
    <property type="entry name" value="Ig-like_fold"/>
</dbReference>
<evidence type="ECO:0000313" key="5">
    <source>
        <dbReference type="Proteomes" id="UP000019474"/>
    </source>
</evidence>
<feature type="compositionally biased region" description="Low complexity" evidence="2">
    <location>
        <begin position="85"/>
        <end position="124"/>
    </location>
</feature>
<dbReference type="RefSeq" id="WP_035422061.1">
    <property type="nucleotide sequence ID" value="NZ_ALXG01000033.1"/>
</dbReference>
<feature type="compositionally biased region" description="Polar residues" evidence="2">
    <location>
        <begin position="160"/>
        <end position="178"/>
    </location>
</feature>
<feature type="transmembrane region" description="Helical" evidence="3">
    <location>
        <begin position="20"/>
        <end position="36"/>
    </location>
</feature>
<keyword evidence="1" id="KW-0732">Signal</keyword>
<gene>
    <name evidence="4" type="ORF">B808_787</name>
</gene>
<proteinExistence type="predicted"/>
<dbReference type="NCBIfam" id="TIGR03715">
    <property type="entry name" value="KxYKxGKxW"/>
    <property type="match status" value="1"/>
</dbReference>
<comment type="caution">
    <text evidence="4">The sequence shown here is derived from an EMBL/GenBank/DDBJ whole genome shotgun (WGS) entry which is preliminary data.</text>
</comment>
<feature type="transmembrane region" description="Helical" evidence="3">
    <location>
        <begin position="960"/>
        <end position="978"/>
    </location>
</feature>
<keyword evidence="3" id="KW-1133">Transmembrane helix</keyword>